<gene>
    <name evidence="1" type="ORF">ERS852392_01281</name>
</gene>
<sequence>MDDKQLYIEITNINYKELAYSRHRLQEEYRPLFSQIESFLQSMLEIEWEADIRDYVISDIMGIMNDILEAYDNEDDVLMMDVMAYGVQNYLKLFLPEDFLDEDGTGNE</sequence>
<reference evidence="1 2" key="1">
    <citation type="submission" date="2015-09" db="EMBL/GenBank/DDBJ databases">
        <authorList>
            <consortium name="Pathogen Informatics"/>
        </authorList>
    </citation>
    <scope>NUCLEOTIDE SEQUENCE [LARGE SCALE GENOMIC DNA]</scope>
    <source>
        <strain evidence="1 2">2789STDY5608835</strain>
    </source>
</reference>
<evidence type="ECO:0000313" key="1">
    <source>
        <dbReference type="EMBL" id="CUN75718.1"/>
    </source>
</evidence>
<dbReference type="Proteomes" id="UP000095395">
    <property type="component" value="Unassembled WGS sequence"/>
</dbReference>
<evidence type="ECO:0000313" key="2">
    <source>
        <dbReference type="Proteomes" id="UP000095395"/>
    </source>
</evidence>
<accession>A0A173ZKG5</accession>
<dbReference type="AlphaFoldDB" id="A0A173ZKG5"/>
<name>A0A173ZKG5_9FIRM</name>
<dbReference type="EMBL" id="CYYR01000007">
    <property type="protein sequence ID" value="CUN75718.1"/>
    <property type="molecule type" value="Genomic_DNA"/>
</dbReference>
<protein>
    <submittedName>
        <fullName evidence="1">Uncharacterized protein</fullName>
    </submittedName>
</protein>
<organism evidence="1 2">
    <name type="scientific">Roseburia inulinivorans</name>
    <dbReference type="NCBI Taxonomy" id="360807"/>
    <lineage>
        <taxon>Bacteria</taxon>
        <taxon>Bacillati</taxon>
        <taxon>Bacillota</taxon>
        <taxon>Clostridia</taxon>
        <taxon>Lachnospirales</taxon>
        <taxon>Lachnospiraceae</taxon>
        <taxon>Roseburia</taxon>
    </lineage>
</organism>
<dbReference type="RefSeq" id="WP_055301801.1">
    <property type="nucleotide sequence ID" value="NZ_CYYR01000007.1"/>
</dbReference>
<proteinExistence type="predicted"/>